<dbReference type="AlphaFoldDB" id="A0A090M463"/>
<reference evidence="3" key="1">
    <citation type="journal article" date="2006" name="Proc. Natl. Acad. Sci. U.S.A.">
        <title>Genome analysis of the smallest free-living eukaryote Ostreococcus tauri unveils many unique features.</title>
        <authorList>
            <person name="Derelle E."/>
            <person name="Ferraz C."/>
            <person name="Rombauts S."/>
            <person name="Rouze P."/>
            <person name="Worden A.Z."/>
            <person name="Robbens S."/>
            <person name="Partensky F."/>
            <person name="Degroeve S."/>
            <person name="Echeynie S."/>
            <person name="Cooke R."/>
            <person name="Saeys Y."/>
            <person name="Wuyts J."/>
            <person name="Jabbari K."/>
            <person name="Bowler C."/>
            <person name="Panaud O."/>
            <person name="Piegu B."/>
            <person name="Ball S.G."/>
            <person name="Ral J.-P."/>
            <person name="Bouget F.-Y."/>
            <person name="Piganeau G."/>
            <person name="De Baets B."/>
            <person name="Picard A."/>
            <person name="Delseny M."/>
            <person name="Demaille J."/>
            <person name="Van de Peer Y."/>
            <person name="Moreau H."/>
        </authorList>
    </citation>
    <scope>NUCLEOTIDE SEQUENCE [LARGE SCALE GENOMIC DNA]</scope>
    <source>
        <strain evidence="3">OTTH 0595 / CCAP 157/2 / RCC745</strain>
    </source>
</reference>
<dbReference type="SUPFAM" id="SSF53335">
    <property type="entry name" value="S-adenosyl-L-methionine-dependent methyltransferases"/>
    <property type="match status" value="1"/>
</dbReference>
<dbReference type="Gene3D" id="3.40.50.150">
    <property type="entry name" value="Vaccinia Virus protein VP39"/>
    <property type="match status" value="1"/>
</dbReference>
<dbReference type="OrthoDB" id="10251242at2759"/>
<dbReference type="InterPro" id="IPR029063">
    <property type="entry name" value="SAM-dependent_MTases_sf"/>
</dbReference>
<feature type="region of interest" description="Disordered" evidence="1">
    <location>
        <begin position="353"/>
        <end position="393"/>
    </location>
</feature>
<feature type="compositionally biased region" description="Basic and acidic residues" evidence="1">
    <location>
        <begin position="366"/>
        <end position="393"/>
    </location>
</feature>
<keyword evidence="3" id="KW-1185">Reference proteome</keyword>
<reference evidence="2 3" key="2">
    <citation type="journal article" date="2014" name="BMC Genomics">
        <title>An improved genome of the model marine alga Ostreococcus tauri unfolds by assessing Illumina de novo assemblies.</title>
        <authorList>
            <person name="Blanc-Mathieu R."/>
            <person name="Verhelst B."/>
            <person name="Derelle E."/>
            <person name="Rombauts S."/>
            <person name="Bouget F.Y."/>
            <person name="Carre I."/>
            <person name="Chateau A."/>
            <person name="Eyre-Walker A."/>
            <person name="Grimsley N."/>
            <person name="Moreau H."/>
            <person name="Piegu B."/>
            <person name="Rivals E."/>
            <person name="Schackwitz W."/>
            <person name="Van de Peer Y."/>
            <person name="Piganeau G."/>
        </authorList>
    </citation>
    <scope>NUCLEOTIDE SEQUENCE [LARGE SCALE GENOMIC DNA]</scope>
    <source>
        <strain evidence="3">OTTH 0595 / CCAP 157/2 / RCC745</strain>
    </source>
</reference>
<protein>
    <submittedName>
        <fullName evidence="2">Unnamed product</fullName>
    </submittedName>
</protein>
<dbReference type="GeneID" id="9834308"/>
<evidence type="ECO:0000313" key="3">
    <source>
        <dbReference type="Proteomes" id="UP000009170"/>
    </source>
</evidence>
<sequence length="393" mass="43452">MRSRTQTSHAVPSSSCQRIARCRDVHRIARAPRASATESSWGPFDPPLPRPARFKPLWSHHEATRALDARDAGESTVEISLDFHLTPRVRGAIEDAGVRATTSDGEATFATWSALESMAKDERGVYEPEDEDDWLEGGLRKVQTFSEDTGRAVSLMPSGETTPATALIGGFSMHRFGVGVDPEEDTRKKLGAIAPIRRDARLLDVCTGLAYTSCMAFSEYGCRVSTIELDRSMTEMCHVNPHSRALFEGQIEQLYGNGADVVKTFEDNTFDYIVTDPPTFSLAGELYSAEFYADLKRILRPKGKVYHYIGDPKSSSGGKVAAGVVRRLKEVGFDAAIDYDAHGVVAAVGRVRLNRSKTKPPRASKPRRDGTVGRERRDGRPRARRFDDDVDDR</sequence>
<dbReference type="KEGG" id="ota:OT_ostta04g00920"/>
<dbReference type="RefSeq" id="XP_022838703.1">
    <property type="nucleotide sequence ID" value="XM_022984428.1"/>
</dbReference>
<gene>
    <name evidence="2" type="ORF">OT_ostta04g00920</name>
</gene>
<dbReference type="EMBL" id="CAID01000004">
    <property type="protein sequence ID" value="CEF97457.1"/>
    <property type="molecule type" value="Genomic_DNA"/>
</dbReference>
<comment type="caution">
    <text evidence="2">The sequence shown here is derived from an EMBL/GenBank/DDBJ whole genome shotgun (WGS) entry which is preliminary data.</text>
</comment>
<evidence type="ECO:0000313" key="2">
    <source>
        <dbReference type="EMBL" id="CEF97457.1"/>
    </source>
</evidence>
<dbReference type="CDD" id="cd02440">
    <property type="entry name" value="AdoMet_MTases"/>
    <property type="match status" value="1"/>
</dbReference>
<feature type="compositionally biased region" description="Basic residues" evidence="1">
    <location>
        <begin position="353"/>
        <end position="365"/>
    </location>
</feature>
<accession>A0A090M463</accession>
<proteinExistence type="predicted"/>
<name>A0A090M463_OSTTA</name>
<evidence type="ECO:0000256" key="1">
    <source>
        <dbReference type="SAM" id="MobiDB-lite"/>
    </source>
</evidence>
<dbReference type="InParanoid" id="A0A090M463"/>
<dbReference type="Proteomes" id="UP000009170">
    <property type="component" value="Unassembled WGS sequence"/>
</dbReference>
<organism evidence="2 3">
    <name type="scientific">Ostreococcus tauri</name>
    <name type="common">Marine green alga</name>
    <dbReference type="NCBI Taxonomy" id="70448"/>
    <lineage>
        <taxon>Eukaryota</taxon>
        <taxon>Viridiplantae</taxon>
        <taxon>Chlorophyta</taxon>
        <taxon>Mamiellophyceae</taxon>
        <taxon>Mamiellales</taxon>
        <taxon>Bathycoccaceae</taxon>
        <taxon>Ostreococcus</taxon>
    </lineage>
</organism>